<keyword evidence="3" id="KW-1185">Reference proteome</keyword>
<dbReference type="Gene3D" id="3.90.1200.10">
    <property type="match status" value="1"/>
</dbReference>
<dbReference type="STRING" id="326424.FRAAL3169"/>
<dbReference type="eggNOG" id="COG3178">
    <property type="taxonomic scope" value="Bacteria"/>
</dbReference>
<organism evidence="2 3">
    <name type="scientific">Frankia alni (strain DSM 45986 / CECT 9034 / ACN14a)</name>
    <dbReference type="NCBI Taxonomy" id="326424"/>
    <lineage>
        <taxon>Bacteria</taxon>
        <taxon>Bacillati</taxon>
        <taxon>Actinomycetota</taxon>
        <taxon>Actinomycetes</taxon>
        <taxon>Frankiales</taxon>
        <taxon>Frankiaceae</taxon>
        <taxon>Frankia</taxon>
    </lineage>
</organism>
<reference evidence="2 3" key="1">
    <citation type="journal article" date="2007" name="Genome Res.">
        <title>Genome characteristics of facultatively symbiotic Frankia sp. strains reflect host range and host plant biogeography.</title>
        <authorList>
            <person name="Normand P."/>
            <person name="Lapierre P."/>
            <person name="Tisa L.S."/>
            <person name="Gogarten J.P."/>
            <person name="Alloisio N."/>
            <person name="Bagnarol E."/>
            <person name="Bassi C.A."/>
            <person name="Berry A.M."/>
            <person name="Bickhart D.M."/>
            <person name="Choisne N."/>
            <person name="Couloux A."/>
            <person name="Cournoyer B."/>
            <person name="Cruveiller S."/>
            <person name="Daubin V."/>
            <person name="Demange N."/>
            <person name="Francino M.P."/>
            <person name="Goltsman E."/>
            <person name="Huang Y."/>
            <person name="Kopp O.R."/>
            <person name="Labarre L."/>
            <person name="Lapidus A."/>
            <person name="Lavire C."/>
            <person name="Marechal J."/>
            <person name="Martinez M."/>
            <person name="Mastronunzio J.E."/>
            <person name="Mullin B.C."/>
            <person name="Niemann J."/>
            <person name="Pujic P."/>
            <person name="Rawnsley T."/>
            <person name="Rouy Z."/>
            <person name="Schenowitz C."/>
            <person name="Sellstedt A."/>
            <person name="Tavares F."/>
            <person name="Tomkins J.P."/>
            <person name="Vallenet D."/>
            <person name="Valverde C."/>
            <person name="Wall L.G."/>
            <person name="Wang Y."/>
            <person name="Medigue C."/>
            <person name="Benson D.R."/>
        </authorList>
    </citation>
    <scope>NUCLEOTIDE SEQUENCE [LARGE SCALE GENOMIC DNA]</scope>
    <source>
        <strain evidence="3">DSM 45986 / CECT 9034 / ACN14a</strain>
    </source>
</reference>
<dbReference type="KEGG" id="fal:FRAAL3169"/>
<feature type="compositionally biased region" description="Polar residues" evidence="1">
    <location>
        <begin position="7"/>
        <end position="16"/>
    </location>
</feature>
<feature type="region of interest" description="Disordered" evidence="1">
    <location>
        <begin position="1"/>
        <end position="25"/>
    </location>
</feature>
<evidence type="ECO:0000256" key="1">
    <source>
        <dbReference type="SAM" id="MobiDB-lite"/>
    </source>
</evidence>
<dbReference type="SUPFAM" id="SSF56112">
    <property type="entry name" value="Protein kinase-like (PK-like)"/>
    <property type="match status" value="1"/>
</dbReference>
<evidence type="ECO:0000313" key="3">
    <source>
        <dbReference type="Proteomes" id="UP000000657"/>
    </source>
</evidence>
<dbReference type="EMBL" id="CT573213">
    <property type="protein sequence ID" value="CAJ61813.1"/>
    <property type="molecule type" value="Genomic_DNA"/>
</dbReference>
<sequence length="391" mass="44541">MNDGSRRVSNSPSLPSAQPWRPDVTELDSYGPYARPAPMPMRWEEITAPWLGAMLANRYPGIEVTDLRTVELRNTHTTKGRVAVTYNEVGRRAGLPEHLCLKANFTGRANPMDICQVEARFYHELVEGSAIPAPRFYYADWDPDGSGQGLAVLEDLIELGGEFGNSYQHIGVDAVGRALDDMAVLHGSYWASPRLDAASWLPTSMDTRGDCDQARIMWWLVEENLGRDVYIERLPAWMVADPQRFLRAYDLLNQYAREQTGPRTIVHGDAYLGNTYLRPDGHRIWLDWQMVRKGHAWRDVSYFMVGALTVDERRAHERELLVRYREALLATGARDVPSADAIWEQYRRWAMYGLQAWMGTKDHWGQDNHTMIGRFSIATADLDTLALLEAQ</sequence>
<dbReference type="Pfam" id="PF02958">
    <property type="entry name" value="EcKL"/>
    <property type="match status" value="1"/>
</dbReference>
<gene>
    <name evidence="2" type="ordered locus">FRAAL3169</name>
</gene>
<dbReference type="Proteomes" id="UP000000657">
    <property type="component" value="Chromosome"/>
</dbReference>
<protein>
    <submittedName>
        <fullName evidence="2">Uncharacterized protein</fullName>
    </submittedName>
</protein>
<accession>Q0RKZ2</accession>
<dbReference type="HOGENOM" id="CLU_061751_1_0_11"/>
<proteinExistence type="predicted"/>
<name>Q0RKZ2_FRAAA</name>
<dbReference type="InterPro" id="IPR052961">
    <property type="entry name" value="Oxido-Kinase-like_Enzymes"/>
</dbReference>
<dbReference type="InterPro" id="IPR004119">
    <property type="entry name" value="EcKL"/>
</dbReference>
<dbReference type="InterPro" id="IPR011009">
    <property type="entry name" value="Kinase-like_dom_sf"/>
</dbReference>
<evidence type="ECO:0000313" key="2">
    <source>
        <dbReference type="EMBL" id="CAJ61813.1"/>
    </source>
</evidence>
<dbReference type="AlphaFoldDB" id="Q0RKZ2"/>
<dbReference type="PANTHER" id="PTHR23020">
    <property type="entry name" value="UNCHARACTERIZED NUCLEAR HORMONE RECEPTOR-RELATED"/>
    <property type="match status" value="1"/>
</dbReference>
<dbReference type="PANTHER" id="PTHR23020:SF41">
    <property type="entry name" value="AMINOGLYCOSIDE PHOSPHOTRANSFERASE DOMAIN-CONTAINING PROTEIN"/>
    <property type="match status" value="1"/>
</dbReference>